<dbReference type="RefSeq" id="WP_092752259.1">
    <property type="nucleotide sequence ID" value="NZ_FMAJ01000008.1"/>
</dbReference>
<accession>A0A1C3Y5U7</accession>
<evidence type="ECO:0000313" key="2">
    <source>
        <dbReference type="Proteomes" id="UP000198723"/>
    </source>
</evidence>
<dbReference type="AlphaFoldDB" id="A0A1C3Y5U7"/>
<organism evidence="1 2">
    <name type="scientific">Rhizobium aethiopicum</name>
    <dbReference type="NCBI Taxonomy" id="1138170"/>
    <lineage>
        <taxon>Bacteria</taxon>
        <taxon>Pseudomonadati</taxon>
        <taxon>Pseudomonadota</taxon>
        <taxon>Alphaproteobacteria</taxon>
        <taxon>Hyphomicrobiales</taxon>
        <taxon>Rhizobiaceae</taxon>
        <taxon>Rhizobium/Agrobacterium group</taxon>
        <taxon>Rhizobium</taxon>
    </lineage>
</organism>
<protein>
    <recommendedName>
        <fullName evidence="3">DUF982 domain-containing protein</fullName>
    </recommendedName>
</protein>
<dbReference type="Proteomes" id="UP000198723">
    <property type="component" value="Unassembled WGS sequence"/>
</dbReference>
<reference evidence="1 2" key="1">
    <citation type="submission" date="2016-08" db="EMBL/GenBank/DDBJ databases">
        <authorList>
            <person name="Seilhamer J.J."/>
        </authorList>
    </citation>
    <scope>NUCLEOTIDE SEQUENCE [LARGE SCALE GENOMIC DNA]</scope>
    <source>
        <strain evidence="1 2">HBR26</strain>
    </source>
</reference>
<evidence type="ECO:0008006" key="3">
    <source>
        <dbReference type="Google" id="ProtNLM"/>
    </source>
</evidence>
<evidence type="ECO:0000313" key="1">
    <source>
        <dbReference type="EMBL" id="SCB59793.1"/>
    </source>
</evidence>
<sequence>MKWHTPGEFSPLMLVVDGPEKYILVASLWDAAQLLTACWPLDDGEEYLTAVKACRDAIHGDLPAEDAREALISAAKEAGIPVITVVH</sequence>
<dbReference type="InterPro" id="IPR010385">
    <property type="entry name" value="DUF982"/>
</dbReference>
<proteinExistence type="predicted"/>
<dbReference type="Gene3D" id="6.10.250.730">
    <property type="match status" value="1"/>
</dbReference>
<gene>
    <name evidence="1" type="ORF">GA0061105_108150</name>
</gene>
<name>A0A1C3Y5U7_9HYPH</name>
<dbReference type="Pfam" id="PF06169">
    <property type="entry name" value="DUF982"/>
    <property type="match status" value="1"/>
</dbReference>
<dbReference type="EMBL" id="FMAJ01000008">
    <property type="protein sequence ID" value="SCB59793.1"/>
    <property type="molecule type" value="Genomic_DNA"/>
</dbReference>